<dbReference type="EMBL" id="CP033926">
    <property type="protein sequence ID" value="AZA98496.1"/>
    <property type="molecule type" value="Genomic_DNA"/>
</dbReference>
<dbReference type="InterPro" id="IPR001789">
    <property type="entry name" value="Sig_transdc_resp-reg_receiver"/>
</dbReference>
<organism evidence="5 6">
    <name type="scientific">Chryseobacterium joostei</name>
    <dbReference type="NCBI Taxonomy" id="112234"/>
    <lineage>
        <taxon>Bacteria</taxon>
        <taxon>Pseudomonadati</taxon>
        <taxon>Bacteroidota</taxon>
        <taxon>Flavobacteriia</taxon>
        <taxon>Flavobacteriales</taxon>
        <taxon>Weeksellaceae</taxon>
        <taxon>Chryseobacterium group</taxon>
        <taxon>Chryseobacterium</taxon>
    </lineage>
</organism>
<proteinExistence type="predicted"/>
<dbReference type="Proteomes" id="UP000279541">
    <property type="component" value="Chromosome"/>
</dbReference>
<dbReference type="PROSITE" id="PS50110">
    <property type="entry name" value="RESPONSE_REGULATORY"/>
    <property type="match status" value="1"/>
</dbReference>
<feature type="domain" description="HTH LytTR-type" evidence="3">
    <location>
        <begin position="154"/>
        <end position="235"/>
    </location>
</feature>
<evidence type="ECO:0000313" key="5">
    <source>
        <dbReference type="EMBL" id="SIS38219.1"/>
    </source>
</evidence>
<evidence type="ECO:0000313" key="6">
    <source>
        <dbReference type="Proteomes" id="UP000186106"/>
    </source>
</evidence>
<dbReference type="EMBL" id="FTNZ01000006">
    <property type="protein sequence ID" value="SIS38219.1"/>
    <property type="molecule type" value="Genomic_DNA"/>
</dbReference>
<reference evidence="5 6" key="1">
    <citation type="submission" date="2017-01" db="EMBL/GenBank/DDBJ databases">
        <authorList>
            <person name="Mah S.A."/>
            <person name="Swanson W.J."/>
            <person name="Moy G.W."/>
            <person name="Vacquier V.D."/>
        </authorList>
    </citation>
    <scope>NUCLEOTIDE SEQUENCE [LARGE SCALE GENOMIC DNA]</scope>
    <source>
        <strain evidence="5 6">DSM 16927</strain>
    </source>
</reference>
<dbReference type="Proteomes" id="UP000186106">
    <property type="component" value="Unassembled WGS sequence"/>
</dbReference>
<dbReference type="InterPro" id="IPR051271">
    <property type="entry name" value="2C-system_Tx_regulators"/>
</dbReference>
<dbReference type="RefSeq" id="WP_076355429.1">
    <property type="nucleotide sequence ID" value="NZ_CP033926.1"/>
</dbReference>
<dbReference type="PROSITE" id="PS50930">
    <property type="entry name" value="HTH_LYTTR"/>
    <property type="match status" value="1"/>
</dbReference>
<dbReference type="KEGG" id="cjt:EG359_02250"/>
<gene>
    <name evidence="4" type="ORF">EG359_02250</name>
    <name evidence="5" type="ORF">SAMN05421768_10676</name>
</gene>
<dbReference type="OrthoDB" id="2168082at2"/>
<dbReference type="STRING" id="112234.SAMN05421768_10676"/>
<keyword evidence="1" id="KW-0597">Phosphoprotein</keyword>
<dbReference type="PANTHER" id="PTHR45526:SF1">
    <property type="entry name" value="TRANSCRIPTIONAL REGULATORY PROTEIN DCUR-RELATED"/>
    <property type="match status" value="1"/>
</dbReference>
<keyword evidence="7" id="KW-1185">Reference proteome</keyword>
<dbReference type="InterPro" id="IPR007492">
    <property type="entry name" value="LytTR_DNA-bd_dom"/>
</dbReference>
<evidence type="ECO:0000259" key="2">
    <source>
        <dbReference type="PROSITE" id="PS50110"/>
    </source>
</evidence>
<evidence type="ECO:0000313" key="7">
    <source>
        <dbReference type="Proteomes" id="UP000279541"/>
    </source>
</evidence>
<dbReference type="Gene3D" id="3.40.50.2300">
    <property type="match status" value="1"/>
</dbReference>
<dbReference type="GO" id="GO:0003677">
    <property type="term" value="F:DNA binding"/>
    <property type="evidence" value="ECO:0007669"/>
    <property type="project" value="UniProtKB-KW"/>
</dbReference>
<dbReference type="Pfam" id="PF04397">
    <property type="entry name" value="LytTR"/>
    <property type="match status" value="1"/>
</dbReference>
<sequence>MISIAIIEDEPAIRQEIEFLIKQEPDTQLLGFAEDVKSAVKLIVTKQPDVLLMDIQLRNGNAFDVLKSLDPVPQHIIFITAYNQFAIRAIKYGALDYLLKPIVKEELTEALNRYRRRRDNNPHWVQQLFLAEQSVSTGELPAQIAIHSVNTMRIVSVQEILYCKGDGPYTFFHLSNGEKHLVSKPLKYYEELLPAPYFLRTHQSFLVNREYIIGLKRSENLLMKNQEEIPVSTRKKSFIMQHLLPHQL</sequence>
<feature type="domain" description="Response regulatory" evidence="2">
    <location>
        <begin position="3"/>
        <end position="115"/>
    </location>
</feature>
<dbReference type="AlphaFoldDB" id="A0A1N7IMB8"/>
<dbReference type="Pfam" id="PF00072">
    <property type="entry name" value="Response_reg"/>
    <property type="match status" value="1"/>
</dbReference>
<name>A0A1N7IMB8_9FLAO</name>
<evidence type="ECO:0000313" key="4">
    <source>
        <dbReference type="EMBL" id="AZA98496.1"/>
    </source>
</evidence>
<reference evidence="4 7" key="2">
    <citation type="submission" date="2018-11" db="EMBL/GenBank/DDBJ databases">
        <title>Proposal to divide the Flavobacteriaceae and reorganize its genera based on Amino Acid Identity values calculated from whole genome sequences.</title>
        <authorList>
            <person name="Nicholson A.C."/>
            <person name="Gulvik C.A."/>
            <person name="Whitney A.M."/>
            <person name="Humrighouse B.W."/>
            <person name="Bell M."/>
            <person name="Holmes B."/>
            <person name="Steigerwalt A.G."/>
            <person name="Villarma A."/>
            <person name="Sheth M."/>
            <person name="Batra D."/>
            <person name="Pryor J."/>
            <person name="Bernardet J.-F."/>
            <person name="Hugo C."/>
            <person name="Kampfer P."/>
            <person name="Newman J."/>
            <person name="McQuiston J.R."/>
        </authorList>
    </citation>
    <scope>NUCLEOTIDE SEQUENCE [LARGE SCALE GENOMIC DNA]</scope>
    <source>
        <strain evidence="4 7">DSM 16927</strain>
    </source>
</reference>
<dbReference type="SUPFAM" id="SSF52172">
    <property type="entry name" value="CheY-like"/>
    <property type="match status" value="1"/>
</dbReference>
<dbReference type="PANTHER" id="PTHR45526">
    <property type="entry name" value="TRANSCRIPTIONAL REGULATORY PROTEIN DPIA"/>
    <property type="match status" value="1"/>
</dbReference>
<feature type="modified residue" description="4-aspartylphosphate" evidence="1">
    <location>
        <position position="54"/>
    </location>
</feature>
<evidence type="ECO:0000259" key="3">
    <source>
        <dbReference type="PROSITE" id="PS50930"/>
    </source>
</evidence>
<dbReference type="Gene3D" id="2.40.50.1020">
    <property type="entry name" value="LytTr DNA-binding domain"/>
    <property type="match status" value="1"/>
</dbReference>
<dbReference type="InterPro" id="IPR011006">
    <property type="entry name" value="CheY-like_superfamily"/>
</dbReference>
<keyword evidence="4" id="KW-0238">DNA-binding</keyword>
<dbReference type="SMART" id="SM00448">
    <property type="entry name" value="REC"/>
    <property type="match status" value="1"/>
</dbReference>
<evidence type="ECO:0000256" key="1">
    <source>
        <dbReference type="PROSITE-ProRule" id="PRU00169"/>
    </source>
</evidence>
<protein>
    <submittedName>
        <fullName evidence="4">DNA-binding response regulator</fullName>
    </submittedName>
    <submittedName>
        <fullName evidence="5">Two component transcriptional regulator, LytTR family</fullName>
    </submittedName>
</protein>
<accession>A0A1N7IMB8</accession>
<dbReference type="SMART" id="SM00850">
    <property type="entry name" value="LytTR"/>
    <property type="match status" value="1"/>
</dbReference>
<dbReference type="GO" id="GO:0000156">
    <property type="term" value="F:phosphorelay response regulator activity"/>
    <property type="evidence" value="ECO:0007669"/>
    <property type="project" value="TreeGrafter"/>
</dbReference>